<evidence type="ECO:0000313" key="2">
    <source>
        <dbReference type="EMBL" id="KAH3748626.1"/>
    </source>
</evidence>
<reference evidence="2" key="2">
    <citation type="submission" date="2020-11" db="EMBL/GenBank/DDBJ databases">
        <authorList>
            <person name="McCartney M.A."/>
            <person name="Auch B."/>
            <person name="Kono T."/>
            <person name="Mallez S."/>
            <person name="Becker A."/>
            <person name="Gohl D.M."/>
            <person name="Silverstein K.A.T."/>
            <person name="Koren S."/>
            <person name="Bechman K.B."/>
            <person name="Herman A."/>
            <person name="Abrahante J.E."/>
            <person name="Garbe J."/>
        </authorList>
    </citation>
    <scope>NUCLEOTIDE SEQUENCE</scope>
    <source>
        <strain evidence="2">Duluth1</strain>
        <tissue evidence="2">Whole animal</tissue>
    </source>
</reference>
<feature type="compositionally biased region" description="Polar residues" evidence="1">
    <location>
        <begin position="1"/>
        <end position="18"/>
    </location>
</feature>
<feature type="region of interest" description="Disordered" evidence="1">
    <location>
        <begin position="1"/>
        <end position="27"/>
    </location>
</feature>
<dbReference type="AlphaFoldDB" id="A0A9D4DGJ7"/>
<organism evidence="2 3">
    <name type="scientific">Dreissena polymorpha</name>
    <name type="common">Zebra mussel</name>
    <name type="synonym">Mytilus polymorpha</name>
    <dbReference type="NCBI Taxonomy" id="45954"/>
    <lineage>
        <taxon>Eukaryota</taxon>
        <taxon>Metazoa</taxon>
        <taxon>Spiralia</taxon>
        <taxon>Lophotrochozoa</taxon>
        <taxon>Mollusca</taxon>
        <taxon>Bivalvia</taxon>
        <taxon>Autobranchia</taxon>
        <taxon>Heteroconchia</taxon>
        <taxon>Euheterodonta</taxon>
        <taxon>Imparidentia</taxon>
        <taxon>Neoheterodontei</taxon>
        <taxon>Myida</taxon>
        <taxon>Dreissenoidea</taxon>
        <taxon>Dreissenidae</taxon>
        <taxon>Dreissena</taxon>
    </lineage>
</organism>
<dbReference type="EMBL" id="JAIWYP010000010">
    <property type="protein sequence ID" value="KAH3748626.1"/>
    <property type="molecule type" value="Genomic_DNA"/>
</dbReference>
<proteinExistence type="predicted"/>
<evidence type="ECO:0000313" key="3">
    <source>
        <dbReference type="Proteomes" id="UP000828390"/>
    </source>
</evidence>
<protein>
    <submittedName>
        <fullName evidence="2">Uncharacterized protein</fullName>
    </submittedName>
</protein>
<sequence length="51" mass="5840">MEPDEANSSAILESNEVFSDSDNDDFQSKHVNLDHYHTFEDVRSAIRQQGN</sequence>
<gene>
    <name evidence="2" type="ORF">DPMN_183072</name>
</gene>
<accession>A0A9D4DGJ7</accession>
<comment type="caution">
    <text evidence="2">The sequence shown here is derived from an EMBL/GenBank/DDBJ whole genome shotgun (WGS) entry which is preliminary data.</text>
</comment>
<dbReference type="Proteomes" id="UP000828390">
    <property type="component" value="Unassembled WGS sequence"/>
</dbReference>
<reference evidence="2" key="1">
    <citation type="journal article" date="2019" name="bioRxiv">
        <title>The Genome of the Zebra Mussel, Dreissena polymorpha: A Resource for Invasive Species Research.</title>
        <authorList>
            <person name="McCartney M.A."/>
            <person name="Auch B."/>
            <person name="Kono T."/>
            <person name="Mallez S."/>
            <person name="Zhang Y."/>
            <person name="Obille A."/>
            <person name="Becker A."/>
            <person name="Abrahante J.E."/>
            <person name="Garbe J."/>
            <person name="Badalamenti J.P."/>
            <person name="Herman A."/>
            <person name="Mangelson H."/>
            <person name="Liachko I."/>
            <person name="Sullivan S."/>
            <person name="Sone E.D."/>
            <person name="Koren S."/>
            <person name="Silverstein K.A.T."/>
            <person name="Beckman K.B."/>
            <person name="Gohl D.M."/>
        </authorList>
    </citation>
    <scope>NUCLEOTIDE SEQUENCE</scope>
    <source>
        <strain evidence="2">Duluth1</strain>
        <tissue evidence="2">Whole animal</tissue>
    </source>
</reference>
<keyword evidence="3" id="KW-1185">Reference proteome</keyword>
<evidence type="ECO:0000256" key="1">
    <source>
        <dbReference type="SAM" id="MobiDB-lite"/>
    </source>
</evidence>
<name>A0A9D4DGJ7_DREPO</name>